<protein>
    <submittedName>
        <fullName evidence="1">Contactin-associated protein 1</fullName>
    </submittedName>
</protein>
<dbReference type="Proteomes" id="UP001152320">
    <property type="component" value="Chromosome 3"/>
</dbReference>
<dbReference type="AlphaFoldDB" id="A0A9Q1CGK5"/>
<evidence type="ECO:0000313" key="1">
    <source>
        <dbReference type="EMBL" id="KAJ8044942.1"/>
    </source>
</evidence>
<comment type="caution">
    <text evidence="1">The sequence shown here is derived from an EMBL/GenBank/DDBJ whole genome shotgun (WGS) entry which is preliminary data.</text>
</comment>
<dbReference type="EMBL" id="JAIZAY010000003">
    <property type="protein sequence ID" value="KAJ8044942.1"/>
    <property type="molecule type" value="Genomic_DNA"/>
</dbReference>
<organism evidence="1 2">
    <name type="scientific">Holothuria leucospilota</name>
    <name type="common">Black long sea cucumber</name>
    <name type="synonym">Mertensiothuria leucospilota</name>
    <dbReference type="NCBI Taxonomy" id="206669"/>
    <lineage>
        <taxon>Eukaryota</taxon>
        <taxon>Metazoa</taxon>
        <taxon>Echinodermata</taxon>
        <taxon>Eleutherozoa</taxon>
        <taxon>Echinozoa</taxon>
        <taxon>Holothuroidea</taxon>
        <taxon>Aspidochirotacea</taxon>
        <taxon>Aspidochirotida</taxon>
        <taxon>Holothuriidae</taxon>
        <taxon>Holothuria</taxon>
    </lineage>
</organism>
<sequence>MTGDCSDPNKLWNCDADSTNGEIDEGVLIEKERLPVTKLQFGDVEAGRSSASFHLGKLRCHGDGRY</sequence>
<keyword evidence="2" id="KW-1185">Reference proteome</keyword>
<proteinExistence type="predicted"/>
<reference evidence="1" key="1">
    <citation type="submission" date="2021-10" db="EMBL/GenBank/DDBJ databases">
        <title>Tropical sea cucumber genome reveals ecological adaptation and Cuvierian tubules defense mechanism.</title>
        <authorList>
            <person name="Chen T."/>
        </authorList>
    </citation>
    <scope>NUCLEOTIDE SEQUENCE</scope>
    <source>
        <strain evidence="1">Nanhai2018</strain>
        <tissue evidence="1">Muscle</tissue>
    </source>
</reference>
<name>A0A9Q1CGK5_HOLLE</name>
<dbReference type="OrthoDB" id="26719at2759"/>
<accession>A0A9Q1CGK5</accession>
<evidence type="ECO:0000313" key="2">
    <source>
        <dbReference type="Proteomes" id="UP001152320"/>
    </source>
</evidence>
<gene>
    <name evidence="1" type="ORF">HOLleu_07845</name>
</gene>